<feature type="region of interest" description="Disordered" evidence="2">
    <location>
        <begin position="187"/>
        <end position="219"/>
    </location>
</feature>
<dbReference type="CDD" id="cd06583">
    <property type="entry name" value="PGRP"/>
    <property type="match status" value="1"/>
</dbReference>
<dbReference type="AlphaFoldDB" id="A0A2M9B841"/>
<dbReference type="InterPro" id="IPR013783">
    <property type="entry name" value="Ig-like_fold"/>
</dbReference>
<comment type="caution">
    <text evidence="5">The sequence shown here is derived from an EMBL/GenBank/DDBJ whole genome shotgun (WGS) entry which is preliminary data.</text>
</comment>
<feature type="compositionally biased region" description="Low complexity" evidence="2">
    <location>
        <begin position="187"/>
        <end position="196"/>
    </location>
</feature>
<dbReference type="InterPro" id="IPR015510">
    <property type="entry name" value="PGRP"/>
</dbReference>
<dbReference type="GO" id="GO:0009253">
    <property type="term" value="P:peptidoglycan catabolic process"/>
    <property type="evidence" value="ECO:0007669"/>
    <property type="project" value="InterPro"/>
</dbReference>
<dbReference type="Pfam" id="PF01510">
    <property type="entry name" value="Amidase_2"/>
    <property type="match status" value="1"/>
</dbReference>
<dbReference type="Gene3D" id="2.60.40.10">
    <property type="entry name" value="Immunoglobulins"/>
    <property type="match status" value="1"/>
</dbReference>
<feature type="domain" description="Peptidoglycan recognition protein family" evidence="4">
    <location>
        <begin position="231"/>
        <end position="394"/>
    </location>
</feature>
<sequence>MTSKRRASALVVAPTVVAGLLTVPVMTWTQVAGPATPPVGEVPEPHAYALAAYATGGSSGGDVADDPRLEDAVAADGSTPEDDGHDLEKVVDSPVVPTEDFRLAGVTWEQGTSGGEVVAYVRTRGDDGWTAWYQLHESVDGPDPGSEEARNARAGTDPLLVDDSDAVQVVLATSDGQIPEDVQVDVVGLGDGTSTGDDGDTGEEQRAPAPEPEVDGTDLEPMAAAGGVPMPTIRSRAAWGANERIREKSSPDYGSVRGAVVHHTAGPTSYSKDEVPALIRSFYSYHVKVRGWRDIGYNVLVDKWGRAWEGRWGGLSRNVVGAHALNNNSTTFGISVIGDFGPMKASKAVARTVSRVIAWKFSLNRVNPNGTWTYTTNTGKRVSKPKVVGHRDVGQTACPGSTLYKRLPGIRSRVRSRMANNGLKPTIRAAASPKNYQVGGNRVDVDVTVTAPGTVPTGTVEILDVDSDTIVGGPVSLSSGKARVKLLKLLPAGTRPLRVLYSGNGLVAWARSTSFGITVRKAPTTTTATYDKTAITSGDLVRASVVVAGDDVYPRGTASVWSGGTRVGRATLTRVPSTKRATATVRLSRELAGGTHRLVARYDGHPSIAGSKDATPGTLTVAKAPSRITSVAHVRVPRWKARPVLRVTASAEHQRPDGPVVVRDRGRVVGRGSMRDGVATVWLTRNDVRRRTVTVQYHGSASLRWATPVTRTFAVKPAVLQVRRRLDDRTISRSDRLVLRMRVKAAGHDAVRGRIQVVTKSGRVLKSKRLRARHDGHRKIRIPVSWQGKKRIRVKVDPAGYQRPYRSKWIKVRVR</sequence>
<dbReference type="PANTHER" id="PTHR11022:SF41">
    <property type="entry name" value="PEPTIDOGLYCAN-RECOGNITION PROTEIN LC-RELATED"/>
    <property type="match status" value="1"/>
</dbReference>
<proteinExistence type="inferred from homology"/>
<dbReference type="InterPro" id="IPR006619">
    <property type="entry name" value="PGRP_domain_met/bac"/>
</dbReference>
<evidence type="ECO:0000313" key="5">
    <source>
        <dbReference type="EMBL" id="PJJ54133.1"/>
    </source>
</evidence>
<evidence type="ECO:0000313" key="6">
    <source>
        <dbReference type="Proteomes" id="UP000230842"/>
    </source>
</evidence>
<evidence type="ECO:0000256" key="1">
    <source>
        <dbReference type="ARBA" id="ARBA00007553"/>
    </source>
</evidence>
<dbReference type="Gene3D" id="3.40.80.10">
    <property type="entry name" value="Peptidoglycan recognition protein-like"/>
    <property type="match status" value="1"/>
</dbReference>
<feature type="domain" description="N-acetylmuramoyl-L-alanine amidase" evidence="3">
    <location>
        <begin position="244"/>
        <end position="400"/>
    </location>
</feature>
<name>A0A2M9B841_9ACTN</name>
<accession>A0A2M9B841</accession>
<comment type="similarity">
    <text evidence="1">Belongs to the N-acetylmuramoyl-L-alanine amidase 2 family.</text>
</comment>
<dbReference type="RefSeq" id="WP_170224822.1">
    <property type="nucleotide sequence ID" value="NZ_PGEZ01000002.1"/>
</dbReference>
<dbReference type="PANTHER" id="PTHR11022">
    <property type="entry name" value="PEPTIDOGLYCAN RECOGNITION PROTEIN"/>
    <property type="match status" value="1"/>
</dbReference>
<dbReference type="Pfam" id="PF16640">
    <property type="entry name" value="Big_3_5"/>
    <property type="match status" value="1"/>
</dbReference>
<reference evidence="5 6" key="1">
    <citation type="submission" date="2017-11" db="EMBL/GenBank/DDBJ databases">
        <title>Genomic Encyclopedia of Archaeal and Bacterial Type Strains, Phase II (KMG-II): From Individual Species to Whole Genera.</title>
        <authorList>
            <person name="Goeker M."/>
        </authorList>
    </citation>
    <scope>NUCLEOTIDE SEQUENCE [LARGE SCALE GENOMIC DNA]</scope>
    <source>
        <strain evidence="5 6">DSM 27763</strain>
    </source>
</reference>
<dbReference type="InterPro" id="IPR032109">
    <property type="entry name" value="Big_3_5"/>
</dbReference>
<dbReference type="SUPFAM" id="SSF55846">
    <property type="entry name" value="N-acetylmuramoyl-L-alanine amidase-like"/>
    <property type="match status" value="1"/>
</dbReference>
<organism evidence="5 6">
    <name type="scientific">Mumia flava</name>
    <dbReference type="NCBI Taxonomy" id="1348852"/>
    <lineage>
        <taxon>Bacteria</taxon>
        <taxon>Bacillati</taxon>
        <taxon>Actinomycetota</taxon>
        <taxon>Actinomycetes</taxon>
        <taxon>Propionibacteriales</taxon>
        <taxon>Nocardioidaceae</taxon>
        <taxon>Mumia</taxon>
    </lineage>
</organism>
<evidence type="ECO:0000256" key="2">
    <source>
        <dbReference type="SAM" id="MobiDB-lite"/>
    </source>
</evidence>
<gene>
    <name evidence="5" type="ORF">CLV56_3637</name>
</gene>
<dbReference type="InterPro" id="IPR036505">
    <property type="entry name" value="Amidase/PGRP_sf"/>
</dbReference>
<dbReference type="SMART" id="SM00701">
    <property type="entry name" value="PGRP"/>
    <property type="match status" value="1"/>
</dbReference>
<keyword evidence="6" id="KW-1185">Reference proteome</keyword>
<dbReference type="GO" id="GO:0008745">
    <property type="term" value="F:N-acetylmuramoyl-L-alanine amidase activity"/>
    <property type="evidence" value="ECO:0007669"/>
    <property type="project" value="InterPro"/>
</dbReference>
<dbReference type="GO" id="GO:0008270">
    <property type="term" value="F:zinc ion binding"/>
    <property type="evidence" value="ECO:0007669"/>
    <property type="project" value="InterPro"/>
</dbReference>
<dbReference type="GO" id="GO:0005975">
    <property type="term" value="P:carbohydrate metabolic process"/>
    <property type="evidence" value="ECO:0007669"/>
    <property type="project" value="UniProtKB-ARBA"/>
</dbReference>
<dbReference type="InterPro" id="IPR002502">
    <property type="entry name" value="Amidase_domain"/>
</dbReference>
<evidence type="ECO:0000259" key="4">
    <source>
        <dbReference type="SMART" id="SM00701"/>
    </source>
</evidence>
<evidence type="ECO:0000259" key="3">
    <source>
        <dbReference type="SMART" id="SM00644"/>
    </source>
</evidence>
<dbReference type="SMART" id="SM00644">
    <property type="entry name" value="Ami_2"/>
    <property type="match status" value="1"/>
</dbReference>
<protein>
    <submittedName>
        <fullName evidence="5">Ig-like domain-containing protein</fullName>
    </submittedName>
</protein>
<dbReference type="EMBL" id="PGEZ01000002">
    <property type="protein sequence ID" value="PJJ54133.1"/>
    <property type="molecule type" value="Genomic_DNA"/>
</dbReference>
<dbReference type="Proteomes" id="UP000230842">
    <property type="component" value="Unassembled WGS sequence"/>
</dbReference>